<name>A0A7Y2NYM8_9BURK</name>
<protein>
    <submittedName>
        <fullName evidence="1">Uncharacterized protein</fullName>
    </submittedName>
</protein>
<sequence length="102" mass="11741">MARESWAYREVAVESRLDPRTGRLCIRPVPGQAYSSSLRVQCSRLLADPEHYPAGTRFLLSAKLTDRQGGEPFLFAWHGDPVVVMTAARLKRFLEERRRLRI</sequence>
<keyword evidence="2" id="KW-1185">Reference proteome</keyword>
<gene>
    <name evidence="1" type="ORF">HGB41_04015</name>
</gene>
<proteinExistence type="predicted"/>
<evidence type="ECO:0000313" key="2">
    <source>
        <dbReference type="Proteomes" id="UP000533905"/>
    </source>
</evidence>
<comment type="caution">
    <text evidence="1">The sequence shown here is derived from an EMBL/GenBank/DDBJ whole genome shotgun (WGS) entry which is preliminary data.</text>
</comment>
<dbReference type="Proteomes" id="UP000533905">
    <property type="component" value="Unassembled WGS sequence"/>
</dbReference>
<evidence type="ECO:0000313" key="1">
    <source>
        <dbReference type="EMBL" id="NNG22164.1"/>
    </source>
</evidence>
<dbReference type="AlphaFoldDB" id="A0A7Y2NYM8"/>
<accession>A0A7Y2NYM8</accession>
<dbReference type="EMBL" id="JABAIV010000001">
    <property type="protein sequence ID" value="NNG22164.1"/>
    <property type="molecule type" value="Genomic_DNA"/>
</dbReference>
<dbReference type="RefSeq" id="WP_171081277.1">
    <property type="nucleotide sequence ID" value="NZ_JABAIV010000001.1"/>
</dbReference>
<organism evidence="1 2">
    <name type="scientific">Telluria aromaticivorans</name>
    <dbReference type="NCBI Taxonomy" id="2725995"/>
    <lineage>
        <taxon>Bacteria</taxon>
        <taxon>Pseudomonadati</taxon>
        <taxon>Pseudomonadota</taxon>
        <taxon>Betaproteobacteria</taxon>
        <taxon>Burkholderiales</taxon>
        <taxon>Oxalobacteraceae</taxon>
        <taxon>Telluria group</taxon>
        <taxon>Telluria</taxon>
    </lineage>
</organism>
<reference evidence="1 2" key="1">
    <citation type="submission" date="2020-04" db="EMBL/GenBank/DDBJ databases">
        <title>Massilia sp. nov., a cold adapted bacteria isolated from Arctic soil.</title>
        <authorList>
            <person name="Son J."/>
            <person name="Ka J.-O."/>
        </authorList>
    </citation>
    <scope>NUCLEOTIDE SEQUENCE [LARGE SCALE GENOMIC DNA]</scope>
    <source>
        <strain evidence="1 2">ML15P13</strain>
    </source>
</reference>